<evidence type="ECO:0000313" key="2">
    <source>
        <dbReference type="Proteomes" id="UP001529510"/>
    </source>
</evidence>
<feature type="non-terminal residue" evidence="1">
    <location>
        <position position="53"/>
    </location>
</feature>
<sequence length="53" mass="5730">VRLWSRLSSASGLSWRNSSPQQLMRRCRGSTARSTVKTQSCGCSGAHMSTANS</sequence>
<accession>A0ABD0Q6K4</accession>
<organism evidence="1 2">
    <name type="scientific">Cirrhinus mrigala</name>
    <name type="common">Mrigala</name>
    <dbReference type="NCBI Taxonomy" id="683832"/>
    <lineage>
        <taxon>Eukaryota</taxon>
        <taxon>Metazoa</taxon>
        <taxon>Chordata</taxon>
        <taxon>Craniata</taxon>
        <taxon>Vertebrata</taxon>
        <taxon>Euteleostomi</taxon>
        <taxon>Actinopterygii</taxon>
        <taxon>Neopterygii</taxon>
        <taxon>Teleostei</taxon>
        <taxon>Ostariophysi</taxon>
        <taxon>Cypriniformes</taxon>
        <taxon>Cyprinidae</taxon>
        <taxon>Labeoninae</taxon>
        <taxon>Labeonini</taxon>
        <taxon>Cirrhinus</taxon>
    </lineage>
</organism>
<dbReference type="EMBL" id="JAMKFB020000010">
    <property type="protein sequence ID" value="KAL0181913.1"/>
    <property type="molecule type" value="Genomic_DNA"/>
</dbReference>
<evidence type="ECO:0000313" key="1">
    <source>
        <dbReference type="EMBL" id="KAL0181913.1"/>
    </source>
</evidence>
<proteinExistence type="predicted"/>
<gene>
    <name evidence="1" type="ORF">M9458_021288</name>
</gene>
<comment type="caution">
    <text evidence="1">The sequence shown here is derived from an EMBL/GenBank/DDBJ whole genome shotgun (WGS) entry which is preliminary data.</text>
</comment>
<dbReference type="Proteomes" id="UP001529510">
    <property type="component" value="Unassembled WGS sequence"/>
</dbReference>
<feature type="non-terminal residue" evidence="1">
    <location>
        <position position="1"/>
    </location>
</feature>
<reference evidence="1 2" key="1">
    <citation type="submission" date="2024-05" db="EMBL/GenBank/DDBJ databases">
        <title>Genome sequencing and assembly of Indian major carp, Cirrhinus mrigala (Hamilton, 1822).</title>
        <authorList>
            <person name="Mohindra V."/>
            <person name="Chowdhury L.M."/>
            <person name="Lal K."/>
            <person name="Jena J.K."/>
        </authorList>
    </citation>
    <scope>NUCLEOTIDE SEQUENCE [LARGE SCALE GENOMIC DNA]</scope>
    <source>
        <strain evidence="1">CM1030</strain>
        <tissue evidence="1">Blood</tissue>
    </source>
</reference>
<dbReference type="AlphaFoldDB" id="A0ABD0Q6K4"/>
<keyword evidence="2" id="KW-1185">Reference proteome</keyword>
<protein>
    <submittedName>
        <fullName evidence="1">Uncharacterized protein</fullName>
    </submittedName>
</protein>
<name>A0ABD0Q6K4_CIRMR</name>